<dbReference type="PANTHER" id="PTHR10956:SF0">
    <property type="entry name" value="60S RIBOSOMAL PROTEIN L31"/>
    <property type="match status" value="1"/>
</dbReference>
<dbReference type="SMART" id="SM01380">
    <property type="entry name" value="Ribosomal_L31e"/>
    <property type="match status" value="1"/>
</dbReference>
<evidence type="ECO:0000256" key="2">
    <source>
        <dbReference type="ARBA" id="ARBA00011133"/>
    </source>
</evidence>
<dbReference type="InterPro" id="IPR000054">
    <property type="entry name" value="Ribosomal_eL31"/>
</dbReference>
<evidence type="ECO:0000256" key="5">
    <source>
        <dbReference type="ARBA" id="ARBA00034092"/>
    </source>
</evidence>
<dbReference type="RefSeq" id="XP_004406017.1">
    <property type="nucleotide sequence ID" value="XM_004405960.1"/>
</dbReference>
<evidence type="ECO:0000256" key="6">
    <source>
        <dbReference type="ARBA" id="ARBA00035230"/>
    </source>
</evidence>
<evidence type="ECO:0000256" key="1">
    <source>
        <dbReference type="ARBA" id="ARBA00010808"/>
    </source>
</evidence>
<dbReference type="CDD" id="cd00463">
    <property type="entry name" value="Ribosomal_L31e"/>
    <property type="match status" value="1"/>
</dbReference>
<evidence type="ECO:0000256" key="4">
    <source>
        <dbReference type="ARBA" id="ARBA00023274"/>
    </source>
</evidence>
<sequence length="220" mass="24816">MDAKRCYRGKNNASIKIDMGEKGGGIKANAEYLNMVNMEVGSINAEIKELEERIWKNRWTELEELMGFYSVCPAGNQKSGPGSQETIRGGINIWNGRTAPTKKGGKKDHSTINKVVSRESTINIYKPIHGVGFEKCFYPALRELRKCAMKEMGIPDVHIETRLNKALWAKGIRNVPYRICVRLSRKCNEDDDSSNKPSTLLTYVPVTAFKNLQIVTMDEN</sequence>
<name>A0A9B0GTQ0_ODORO</name>
<dbReference type="Gene3D" id="3.10.440.10">
    <property type="match status" value="1"/>
</dbReference>
<dbReference type="AlphaFoldDB" id="A0A9B0GTQ0"/>
<keyword evidence="4" id="KW-0687">Ribonucleoprotein</keyword>
<comment type="subunit">
    <text evidence="2">Component of the large ribosomal subunit.</text>
</comment>
<dbReference type="Pfam" id="PF01198">
    <property type="entry name" value="Ribosomal_L31e"/>
    <property type="match status" value="1"/>
</dbReference>
<dbReference type="GO" id="GO:0003735">
    <property type="term" value="F:structural constituent of ribosome"/>
    <property type="evidence" value="ECO:0007669"/>
    <property type="project" value="InterPro"/>
</dbReference>
<dbReference type="InterPro" id="IPR023621">
    <property type="entry name" value="Ribosomal_eL31_dom_sf"/>
</dbReference>
<evidence type="ECO:0000313" key="8">
    <source>
        <dbReference type="Proteomes" id="UP000245340"/>
    </source>
</evidence>
<evidence type="ECO:0000313" key="9">
    <source>
        <dbReference type="RefSeq" id="XP_004406017.1"/>
    </source>
</evidence>
<dbReference type="Proteomes" id="UP000245340">
    <property type="component" value="Unplaced"/>
</dbReference>
<dbReference type="FunFam" id="3.10.440.10:FF:000001">
    <property type="entry name" value="60S ribosomal protein L31"/>
    <property type="match status" value="1"/>
</dbReference>
<evidence type="ECO:0000256" key="3">
    <source>
        <dbReference type="ARBA" id="ARBA00022980"/>
    </source>
</evidence>
<dbReference type="PANTHER" id="PTHR10956">
    <property type="entry name" value="60S RIBOSOMAL PROTEIN L31"/>
    <property type="match status" value="1"/>
</dbReference>
<comment type="similarity">
    <text evidence="1">Belongs to the eukaryotic ribosomal protein eL31 family.</text>
</comment>
<keyword evidence="8" id="KW-1185">Reference proteome</keyword>
<accession>A0A9B0GTQ0</accession>
<dbReference type="SUPFAM" id="SSF54575">
    <property type="entry name" value="Ribosomal protein L31e"/>
    <property type="match status" value="1"/>
</dbReference>
<dbReference type="GO" id="GO:0002181">
    <property type="term" value="P:cytoplasmic translation"/>
    <property type="evidence" value="ECO:0007669"/>
    <property type="project" value="TreeGrafter"/>
</dbReference>
<organism evidence="8 9">
    <name type="scientific">Odobenus rosmarus divergens</name>
    <name type="common">Pacific walrus</name>
    <dbReference type="NCBI Taxonomy" id="9708"/>
    <lineage>
        <taxon>Eukaryota</taxon>
        <taxon>Metazoa</taxon>
        <taxon>Chordata</taxon>
        <taxon>Craniata</taxon>
        <taxon>Vertebrata</taxon>
        <taxon>Euteleostomi</taxon>
        <taxon>Mammalia</taxon>
        <taxon>Eutheria</taxon>
        <taxon>Laurasiatheria</taxon>
        <taxon>Carnivora</taxon>
        <taxon>Caniformia</taxon>
        <taxon>Pinnipedia</taxon>
        <taxon>Odobenidae</taxon>
        <taxon>Odobenus</taxon>
    </lineage>
</organism>
<evidence type="ECO:0000256" key="7">
    <source>
        <dbReference type="ARBA" id="ARBA00035337"/>
    </source>
</evidence>
<comment type="function">
    <text evidence="5">Component of the large ribosomal subunit. The ribosome is a large ribonucleoprotein complex responsible for the synthesis of proteins in the cell.</text>
</comment>
<proteinExistence type="inferred from homology"/>
<keyword evidence="3" id="KW-0689">Ribosomal protein</keyword>
<dbReference type="GO" id="GO:0022625">
    <property type="term" value="C:cytosolic large ribosomal subunit"/>
    <property type="evidence" value="ECO:0007669"/>
    <property type="project" value="TreeGrafter"/>
</dbReference>
<gene>
    <name evidence="9" type="primary">LOC101378943</name>
</gene>
<reference evidence="9" key="1">
    <citation type="submission" date="2025-08" db="UniProtKB">
        <authorList>
            <consortium name="RefSeq"/>
        </authorList>
    </citation>
    <scope>IDENTIFICATION</scope>
</reference>
<protein>
    <recommendedName>
        <fullName evidence="6">Large ribosomal subunit protein eL31</fullName>
    </recommendedName>
    <alternativeName>
        <fullName evidence="7">60S ribosomal protein L31</fullName>
    </alternativeName>
</protein>